<dbReference type="InterPro" id="IPR050646">
    <property type="entry name" value="Cas1"/>
</dbReference>
<keyword evidence="7 10" id="KW-0238">DNA-binding</keyword>
<keyword evidence="3 10" id="KW-0255">Endonuclease</keyword>
<evidence type="ECO:0000256" key="4">
    <source>
        <dbReference type="ARBA" id="ARBA00022801"/>
    </source>
</evidence>
<feature type="binding site" evidence="10">
    <location>
        <position position="220"/>
    </location>
    <ligand>
        <name>Mn(2+)</name>
        <dbReference type="ChEBI" id="CHEBI:29035"/>
    </ligand>
</feature>
<dbReference type="Gene3D" id="3.100.10.20">
    <property type="entry name" value="CRISPR-associated endonuclease Cas1, N-terminal domain"/>
    <property type="match status" value="1"/>
</dbReference>
<evidence type="ECO:0000256" key="9">
    <source>
        <dbReference type="ARBA" id="ARBA00038592"/>
    </source>
</evidence>
<keyword evidence="8 10" id="KW-0464">Manganese</keyword>
<organism evidence="11 12">
    <name type="scientific">Roseibium limicola</name>
    <dbReference type="NCBI Taxonomy" id="2816037"/>
    <lineage>
        <taxon>Bacteria</taxon>
        <taxon>Pseudomonadati</taxon>
        <taxon>Pseudomonadota</taxon>
        <taxon>Alphaproteobacteria</taxon>
        <taxon>Hyphomicrobiales</taxon>
        <taxon>Stappiaceae</taxon>
        <taxon>Roseibium</taxon>
    </lineage>
</organism>
<sequence length="310" mass="33447">MHNRIVEIVSDGVHISVSRGFLKLSLKSKTVGQIAIDDIAGLVIRGHGASLSANICSRLADANVPVIICNDSQTPAAVIWPVSGHFAQGLRMQAQAVANKPVSKRLWAQLVKTKIMAQAFVLEQAGRNAHDLREMSLRVKSGDSGNLEAQAARRYWPRLMGVDFRRDRTAEGINAALNYGYAILRAAAARSILSAGLHPSLSLNHQSRGDALRLADDLMEPFRPWIDLCIVESINTSNRDSELVLDPDLKADLVNVLSQDLHSNHGASPLQLCMDRLAQSLAGVFLGENKALDLPGIPVFSGSPTMQAAG</sequence>
<reference evidence="11" key="1">
    <citation type="submission" date="2021-03" db="EMBL/GenBank/DDBJ databases">
        <title>Roseibium sp. CAU 1637 isolated from Incheon.</title>
        <authorList>
            <person name="Kim W."/>
        </authorList>
    </citation>
    <scope>NUCLEOTIDE SEQUENCE</scope>
    <source>
        <strain evidence="11">CAU 1637</strain>
    </source>
</reference>
<comment type="cofactor">
    <cofactor evidence="10">
        <name>Mg(2+)</name>
        <dbReference type="ChEBI" id="CHEBI:18420"/>
    </cofactor>
    <cofactor evidence="10">
        <name>Mn(2+)</name>
        <dbReference type="ChEBI" id="CHEBI:29035"/>
    </cofactor>
</comment>
<evidence type="ECO:0000256" key="10">
    <source>
        <dbReference type="HAMAP-Rule" id="MF_01470"/>
    </source>
</evidence>
<comment type="similarity">
    <text evidence="10">Belongs to the CRISPR-associated endonuclease Cas1 family.</text>
</comment>
<keyword evidence="12" id="KW-1185">Reference proteome</keyword>
<evidence type="ECO:0000313" key="11">
    <source>
        <dbReference type="EMBL" id="MBO0346034.1"/>
    </source>
</evidence>
<protein>
    <recommendedName>
        <fullName evidence="10">CRISPR-associated endonuclease Cas1</fullName>
        <ecNumber evidence="10">3.1.-.-</ecNumber>
    </recommendedName>
</protein>
<dbReference type="GO" id="GO:0003677">
    <property type="term" value="F:DNA binding"/>
    <property type="evidence" value="ECO:0007669"/>
    <property type="project" value="UniProtKB-KW"/>
</dbReference>
<dbReference type="PANTHER" id="PTHR34353">
    <property type="entry name" value="CRISPR-ASSOCIATED ENDONUCLEASE CAS1 1"/>
    <property type="match status" value="1"/>
</dbReference>
<dbReference type="GO" id="GO:0004520">
    <property type="term" value="F:DNA endonuclease activity"/>
    <property type="evidence" value="ECO:0007669"/>
    <property type="project" value="InterPro"/>
</dbReference>
<dbReference type="Gene3D" id="1.20.120.920">
    <property type="entry name" value="CRISPR-associated endonuclease Cas1, C-terminal domain"/>
    <property type="match status" value="1"/>
</dbReference>
<evidence type="ECO:0000256" key="3">
    <source>
        <dbReference type="ARBA" id="ARBA00022759"/>
    </source>
</evidence>
<dbReference type="GO" id="GO:0016787">
    <property type="term" value="F:hydrolase activity"/>
    <property type="evidence" value="ECO:0007669"/>
    <property type="project" value="UniProtKB-KW"/>
</dbReference>
<dbReference type="Pfam" id="PF01867">
    <property type="entry name" value="Cas_Cas1"/>
    <property type="match status" value="1"/>
</dbReference>
<dbReference type="HAMAP" id="MF_01470">
    <property type="entry name" value="Cas1"/>
    <property type="match status" value="1"/>
</dbReference>
<dbReference type="PANTHER" id="PTHR34353:SF2">
    <property type="entry name" value="CRISPR-ASSOCIATED ENDONUCLEASE CAS1 1"/>
    <property type="match status" value="1"/>
</dbReference>
<dbReference type="AlphaFoldDB" id="A0A939ENZ5"/>
<dbReference type="InterPro" id="IPR042211">
    <property type="entry name" value="CRISPR-assoc_Cas1_N"/>
</dbReference>
<name>A0A939ENZ5_9HYPH</name>
<evidence type="ECO:0000256" key="8">
    <source>
        <dbReference type="ARBA" id="ARBA00023211"/>
    </source>
</evidence>
<evidence type="ECO:0000256" key="5">
    <source>
        <dbReference type="ARBA" id="ARBA00022842"/>
    </source>
</evidence>
<evidence type="ECO:0000256" key="6">
    <source>
        <dbReference type="ARBA" id="ARBA00023118"/>
    </source>
</evidence>
<feature type="binding site" evidence="10">
    <location>
        <position position="205"/>
    </location>
    <ligand>
        <name>Mn(2+)</name>
        <dbReference type="ChEBI" id="CHEBI:29035"/>
    </ligand>
</feature>
<keyword evidence="2 10" id="KW-0479">Metal-binding</keyword>
<dbReference type="GO" id="GO:0043571">
    <property type="term" value="P:maintenance of CRISPR repeat elements"/>
    <property type="evidence" value="ECO:0007669"/>
    <property type="project" value="UniProtKB-UniRule"/>
</dbReference>
<proteinExistence type="inferred from homology"/>
<evidence type="ECO:0000256" key="1">
    <source>
        <dbReference type="ARBA" id="ARBA00022722"/>
    </source>
</evidence>
<comment type="subunit">
    <text evidence="9 10">Homodimer, forms a heterotetramer with a Cas2 homodimer.</text>
</comment>
<keyword evidence="5 10" id="KW-0460">Magnesium</keyword>
<dbReference type="InterPro" id="IPR019855">
    <property type="entry name" value="CRISPR-assoc_Cas1_NMENI"/>
</dbReference>
<dbReference type="InterPro" id="IPR002729">
    <property type="entry name" value="CRISPR-assoc_Cas1"/>
</dbReference>
<dbReference type="RefSeq" id="WP_206941182.1">
    <property type="nucleotide sequence ID" value="NZ_JAFLNF010000005.1"/>
</dbReference>
<keyword evidence="6 10" id="KW-0051">Antiviral defense</keyword>
<dbReference type="GO" id="GO:0046872">
    <property type="term" value="F:metal ion binding"/>
    <property type="evidence" value="ECO:0007669"/>
    <property type="project" value="UniProtKB-UniRule"/>
</dbReference>
<dbReference type="Proteomes" id="UP000664779">
    <property type="component" value="Unassembled WGS sequence"/>
</dbReference>
<keyword evidence="1 10" id="KW-0540">Nuclease</keyword>
<dbReference type="InterPro" id="IPR042206">
    <property type="entry name" value="CRISPR-assoc_Cas1_C"/>
</dbReference>
<keyword evidence="4 10" id="KW-0378">Hydrolase</keyword>
<dbReference type="NCBIfam" id="TIGR03639">
    <property type="entry name" value="cas1_NMENI"/>
    <property type="match status" value="1"/>
</dbReference>
<evidence type="ECO:0000313" key="12">
    <source>
        <dbReference type="Proteomes" id="UP000664779"/>
    </source>
</evidence>
<feature type="binding site" evidence="10">
    <location>
        <position position="148"/>
    </location>
    <ligand>
        <name>Mn(2+)</name>
        <dbReference type="ChEBI" id="CHEBI:29035"/>
    </ligand>
</feature>
<dbReference type="NCBIfam" id="TIGR00287">
    <property type="entry name" value="cas1"/>
    <property type="match status" value="1"/>
</dbReference>
<dbReference type="EC" id="3.1.-.-" evidence="10"/>
<comment type="function">
    <text evidence="10">CRISPR (clustered regularly interspaced short palindromic repeat), is an adaptive immune system that provides protection against mobile genetic elements (viruses, transposable elements and conjugative plasmids). CRISPR clusters contain spacers, sequences complementary to antecedent mobile elements, and target invading nucleic acids. CRISPR clusters are transcribed and processed into CRISPR RNA (crRNA). Acts as a dsDNA endonuclease. Involved in the integration of spacer DNA into the CRISPR cassette.</text>
</comment>
<evidence type="ECO:0000256" key="2">
    <source>
        <dbReference type="ARBA" id="ARBA00022723"/>
    </source>
</evidence>
<evidence type="ECO:0000256" key="7">
    <source>
        <dbReference type="ARBA" id="ARBA00023125"/>
    </source>
</evidence>
<dbReference type="GO" id="GO:0051607">
    <property type="term" value="P:defense response to virus"/>
    <property type="evidence" value="ECO:0007669"/>
    <property type="project" value="UniProtKB-UniRule"/>
</dbReference>
<dbReference type="EMBL" id="JAFLNF010000005">
    <property type="protein sequence ID" value="MBO0346034.1"/>
    <property type="molecule type" value="Genomic_DNA"/>
</dbReference>
<accession>A0A939ENZ5</accession>
<comment type="caution">
    <text evidence="11">The sequence shown here is derived from an EMBL/GenBank/DDBJ whole genome shotgun (WGS) entry which is preliminary data.</text>
</comment>
<gene>
    <name evidence="10 11" type="primary">cas1</name>
    <name evidence="11" type="ORF">J0X15_12440</name>
</gene>